<evidence type="ECO:0000259" key="17">
    <source>
        <dbReference type="Pfam" id="PF02932"/>
    </source>
</evidence>
<dbReference type="InterPro" id="IPR006029">
    <property type="entry name" value="Neurotrans-gated_channel_TM"/>
</dbReference>
<keyword evidence="19" id="KW-1185">Reference proteome</keyword>
<dbReference type="CDD" id="cd19051">
    <property type="entry name" value="LGIC_TM_cation"/>
    <property type="match status" value="1"/>
</dbReference>
<feature type="transmembrane region" description="Helical" evidence="15">
    <location>
        <begin position="295"/>
        <end position="320"/>
    </location>
</feature>
<dbReference type="InterPro" id="IPR006202">
    <property type="entry name" value="Neur_chan_lig-bd"/>
</dbReference>
<name>A0AAD9KWP4_RIDPI</name>
<dbReference type="FunFam" id="1.20.58.390:FF:000073">
    <property type="entry name" value="Neuronal acetylcholine receptor subunit alpha-9-II"/>
    <property type="match status" value="1"/>
</dbReference>
<keyword evidence="9" id="KW-1015">Disulfide bond</keyword>
<comment type="caution">
    <text evidence="18">The sequence shown here is derived from an EMBL/GenBank/DDBJ whole genome shotgun (WGS) entry which is preliminary data.</text>
</comment>
<organism evidence="18 19">
    <name type="scientific">Ridgeia piscesae</name>
    <name type="common">Tubeworm</name>
    <dbReference type="NCBI Taxonomy" id="27915"/>
    <lineage>
        <taxon>Eukaryota</taxon>
        <taxon>Metazoa</taxon>
        <taxon>Spiralia</taxon>
        <taxon>Lophotrochozoa</taxon>
        <taxon>Annelida</taxon>
        <taxon>Polychaeta</taxon>
        <taxon>Sedentaria</taxon>
        <taxon>Canalipalpata</taxon>
        <taxon>Sabellida</taxon>
        <taxon>Siboglinidae</taxon>
        <taxon>Ridgeia</taxon>
    </lineage>
</organism>
<evidence type="ECO:0000259" key="16">
    <source>
        <dbReference type="Pfam" id="PF02931"/>
    </source>
</evidence>
<dbReference type="GO" id="GO:0045211">
    <property type="term" value="C:postsynaptic membrane"/>
    <property type="evidence" value="ECO:0007669"/>
    <property type="project" value="InterPro"/>
</dbReference>
<evidence type="ECO:0000256" key="12">
    <source>
        <dbReference type="ARBA" id="ARBA00023286"/>
    </source>
</evidence>
<keyword evidence="11" id="KW-0325">Glycoprotein</keyword>
<evidence type="ECO:0000256" key="9">
    <source>
        <dbReference type="ARBA" id="ARBA00023157"/>
    </source>
</evidence>
<dbReference type="InterPro" id="IPR018000">
    <property type="entry name" value="Neurotransmitter_ion_chnl_CS"/>
</dbReference>
<accession>A0AAD9KWP4</accession>
<dbReference type="PROSITE" id="PS00236">
    <property type="entry name" value="NEUROTR_ION_CHANNEL"/>
    <property type="match status" value="1"/>
</dbReference>
<dbReference type="InterPro" id="IPR002394">
    <property type="entry name" value="Nicotinic_acetylcholine_rcpt"/>
</dbReference>
<feature type="domain" description="Neurotransmitter-gated ion-channel ligand-binding" evidence="16">
    <location>
        <begin position="22"/>
        <end position="233"/>
    </location>
</feature>
<dbReference type="NCBIfam" id="TIGR00860">
    <property type="entry name" value="LIC"/>
    <property type="match status" value="1"/>
</dbReference>
<evidence type="ECO:0000256" key="14">
    <source>
        <dbReference type="ARBA" id="ARBA00034099"/>
    </source>
</evidence>
<keyword evidence="5 15" id="KW-1133">Transmembrane helix</keyword>
<dbReference type="InterPro" id="IPR038050">
    <property type="entry name" value="Neuro_actylchol_rec"/>
</dbReference>
<reference evidence="18" key="1">
    <citation type="journal article" date="2023" name="Mol. Biol. Evol.">
        <title>Third-Generation Sequencing Reveals the Adaptive Role of the Epigenome in Three Deep-Sea Polychaetes.</title>
        <authorList>
            <person name="Perez M."/>
            <person name="Aroh O."/>
            <person name="Sun Y."/>
            <person name="Lan Y."/>
            <person name="Juniper S.K."/>
            <person name="Young C.R."/>
            <person name="Angers B."/>
            <person name="Qian P.Y."/>
        </authorList>
    </citation>
    <scope>NUCLEOTIDE SEQUENCE</scope>
    <source>
        <strain evidence="18">R07B-5</strain>
    </source>
</reference>
<evidence type="ECO:0000256" key="7">
    <source>
        <dbReference type="ARBA" id="ARBA00023065"/>
    </source>
</evidence>
<keyword evidence="7 15" id="KW-0406">Ion transport</keyword>
<dbReference type="SUPFAM" id="SSF90112">
    <property type="entry name" value="Neurotransmitter-gated ion-channel transmembrane pore"/>
    <property type="match status" value="1"/>
</dbReference>
<evidence type="ECO:0000256" key="13">
    <source>
        <dbReference type="ARBA" id="ARBA00023303"/>
    </source>
</evidence>
<dbReference type="Gene3D" id="1.20.58.390">
    <property type="entry name" value="Neurotransmitter-gated ion-channel transmembrane domain"/>
    <property type="match status" value="2"/>
</dbReference>
<evidence type="ECO:0000256" key="1">
    <source>
        <dbReference type="ARBA" id="ARBA00009237"/>
    </source>
</evidence>
<evidence type="ECO:0000256" key="8">
    <source>
        <dbReference type="ARBA" id="ARBA00023136"/>
    </source>
</evidence>
<dbReference type="InterPro" id="IPR036734">
    <property type="entry name" value="Neur_chan_lig-bd_sf"/>
</dbReference>
<feature type="transmembrane region" description="Helical" evidence="15">
    <location>
        <begin position="265"/>
        <end position="283"/>
    </location>
</feature>
<gene>
    <name evidence="18" type="ORF">NP493_514g00017</name>
</gene>
<dbReference type="PANTHER" id="PTHR18945">
    <property type="entry name" value="NEUROTRANSMITTER GATED ION CHANNEL"/>
    <property type="match status" value="1"/>
</dbReference>
<protein>
    <submittedName>
        <fullName evidence="18">Uncharacterized protein</fullName>
    </submittedName>
</protein>
<dbReference type="EMBL" id="JAODUO010000514">
    <property type="protein sequence ID" value="KAK2179088.1"/>
    <property type="molecule type" value="Genomic_DNA"/>
</dbReference>
<evidence type="ECO:0000256" key="10">
    <source>
        <dbReference type="ARBA" id="ARBA00023170"/>
    </source>
</evidence>
<evidence type="ECO:0000256" key="15">
    <source>
        <dbReference type="RuleBase" id="RU000687"/>
    </source>
</evidence>
<dbReference type="Pfam" id="PF02931">
    <property type="entry name" value="Neur_chan_LBD"/>
    <property type="match status" value="1"/>
</dbReference>
<feature type="transmembrane region" description="Helical" evidence="15">
    <location>
        <begin position="453"/>
        <end position="473"/>
    </location>
</feature>
<dbReference type="InterPro" id="IPR036719">
    <property type="entry name" value="Neuro-gated_channel_TM_sf"/>
</dbReference>
<dbReference type="SUPFAM" id="SSF63712">
    <property type="entry name" value="Nicotinic receptor ligand binding domain-like"/>
    <property type="match status" value="1"/>
</dbReference>
<comment type="similarity">
    <text evidence="1">Belongs to the ligand-gated ion channel (TC 1.A.9) family. Acetylcholine receptor (TC 1.A.9.1) subfamily.</text>
</comment>
<feature type="domain" description="Neurotransmitter-gated ion-channel transmembrane" evidence="17">
    <location>
        <begin position="240"/>
        <end position="470"/>
    </location>
</feature>
<dbReference type="Pfam" id="PF02932">
    <property type="entry name" value="Neur_chan_memb"/>
    <property type="match status" value="1"/>
</dbReference>
<evidence type="ECO:0000256" key="4">
    <source>
        <dbReference type="ARBA" id="ARBA00022692"/>
    </source>
</evidence>
<dbReference type="Gene3D" id="2.70.170.10">
    <property type="entry name" value="Neurotransmitter-gated ion-channel ligand-binding domain"/>
    <property type="match status" value="1"/>
</dbReference>
<keyword evidence="4 15" id="KW-0812">Transmembrane</keyword>
<comment type="subcellular location">
    <subcellularLocation>
        <location evidence="14">Synaptic cell membrane</location>
        <topology evidence="14">Multi-pass membrane protein</topology>
    </subcellularLocation>
</comment>
<evidence type="ECO:0000256" key="6">
    <source>
        <dbReference type="ARBA" id="ARBA00023018"/>
    </source>
</evidence>
<dbReference type="AlphaFoldDB" id="A0AAD9KWP4"/>
<keyword evidence="2 15" id="KW-0813">Transport</keyword>
<proteinExistence type="inferred from homology"/>
<evidence type="ECO:0000256" key="3">
    <source>
        <dbReference type="ARBA" id="ARBA00022475"/>
    </source>
</evidence>
<dbReference type="PRINTS" id="PR00254">
    <property type="entry name" value="NICOTINICR"/>
</dbReference>
<evidence type="ECO:0000313" key="19">
    <source>
        <dbReference type="Proteomes" id="UP001209878"/>
    </source>
</evidence>
<dbReference type="GO" id="GO:0004888">
    <property type="term" value="F:transmembrane signaling receptor activity"/>
    <property type="evidence" value="ECO:0007669"/>
    <property type="project" value="InterPro"/>
</dbReference>
<dbReference type="CDD" id="cd18997">
    <property type="entry name" value="LGIC_ECD_nAChR"/>
    <property type="match status" value="1"/>
</dbReference>
<dbReference type="GO" id="GO:0022848">
    <property type="term" value="F:acetylcholine-gated monoatomic cation-selective channel activity"/>
    <property type="evidence" value="ECO:0007669"/>
    <property type="project" value="InterPro"/>
</dbReference>
<keyword evidence="13 15" id="KW-0407">Ion channel</keyword>
<feature type="transmembrane region" description="Helical" evidence="15">
    <location>
        <begin position="234"/>
        <end position="258"/>
    </location>
</feature>
<keyword evidence="12" id="KW-1071">Ligand-gated ion channel</keyword>
<dbReference type="FunFam" id="2.70.170.10:FF:000016">
    <property type="entry name" value="Nicotinic acetylcholine receptor subunit"/>
    <property type="match status" value="1"/>
</dbReference>
<dbReference type="InterPro" id="IPR006201">
    <property type="entry name" value="Neur_channel"/>
</dbReference>
<keyword evidence="6" id="KW-0770">Synapse</keyword>
<evidence type="ECO:0000256" key="5">
    <source>
        <dbReference type="ARBA" id="ARBA00022989"/>
    </source>
</evidence>
<sequence>MVTELCELTGYCLAETQQGPHEERLIDDIFQKRKYQPLARPVAKESDLVNVFLGISLQQIVDVDEKNEMLHTNMWLNYRWYDYNLGWNASEYGGVQSIRLPAKFIWTPDILMYNSADEDIDSKFPTNIVVRSTGQCEWVPLGLFISSCSINIKWFPFDDQHCTMKFGSWTYDGTKLNLTLIDETSPKIDLSTYTESGEWIILDAPAVRHNITYECCPEPYIDIIFSLHLRRRTLYYGFNLIIPCALISSLALLTFLLPPDAGEKISLGITILLSLSVFSLIVAESVPSTSLAVPLVGIYFTVIMVLCAISVAITVIVLNFHHRNSDTHDMPIWVKKIVCEWLAWALRMSRPGHDLSREFLLQKAHMRELESRNPPSRSLLSNIRDVDNSIPVNVNDMYMRCTRLEEGGLHNVRNELLAILNELRFITRKIKDNNESDEVTGDWKFAAMVIDRLFFWIFSVAFVITTIGIFFSAPNLTG</sequence>
<keyword evidence="10" id="KW-0675">Receptor</keyword>
<evidence type="ECO:0000313" key="18">
    <source>
        <dbReference type="EMBL" id="KAK2179088.1"/>
    </source>
</evidence>
<dbReference type="PRINTS" id="PR00252">
    <property type="entry name" value="NRIONCHANNEL"/>
</dbReference>
<evidence type="ECO:0000256" key="11">
    <source>
        <dbReference type="ARBA" id="ARBA00023180"/>
    </source>
</evidence>
<keyword evidence="8 15" id="KW-0472">Membrane</keyword>
<keyword evidence="3" id="KW-1003">Cell membrane</keyword>
<dbReference type="Proteomes" id="UP001209878">
    <property type="component" value="Unassembled WGS sequence"/>
</dbReference>
<evidence type="ECO:0000256" key="2">
    <source>
        <dbReference type="ARBA" id="ARBA00022448"/>
    </source>
</evidence>